<evidence type="ECO:0000256" key="4">
    <source>
        <dbReference type="SAM" id="SignalP"/>
    </source>
</evidence>
<keyword evidence="4" id="KW-0732">Signal</keyword>
<dbReference type="RefSeq" id="WP_038984501.1">
    <property type="nucleotide sequence ID" value="NZ_JWJO01000003.1"/>
</dbReference>
<feature type="chain" id="PRO_5007827192" evidence="4">
    <location>
        <begin position="22"/>
        <end position="552"/>
    </location>
</feature>
<dbReference type="SMART" id="SM00028">
    <property type="entry name" value="TPR"/>
    <property type="match status" value="7"/>
</dbReference>
<keyword evidence="2 3" id="KW-0802">TPR repeat</keyword>
<gene>
    <name evidence="5" type="ORF">AV926_12480</name>
</gene>
<proteinExistence type="predicted"/>
<dbReference type="EMBL" id="LQNU01000065">
    <property type="protein sequence ID" value="KZE78265.1"/>
    <property type="molecule type" value="Genomic_DNA"/>
</dbReference>
<accession>A0A161SCS0</accession>
<keyword evidence="6" id="KW-1185">Reference proteome</keyword>
<feature type="repeat" description="TPR" evidence="3">
    <location>
        <begin position="159"/>
        <end position="192"/>
    </location>
</feature>
<dbReference type="AlphaFoldDB" id="A0A161SCS0"/>
<dbReference type="PROSITE" id="PS50293">
    <property type="entry name" value="TPR_REGION"/>
    <property type="match status" value="1"/>
</dbReference>
<dbReference type="Proteomes" id="UP000076630">
    <property type="component" value="Unassembled WGS sequence"/>
</dbReference>
<feature type="signal peptide" evidence="4">
    <location>
        <begin position="1"/>
        <end position="21"/>
    </location>
</feature>
<evidence type="ECO:0000313" key="6">
    <source>
        <dbReference type="Proteomes" id="UP000076630"/>
    </source>
</evidence>
<dbReference type="PANTHER" id="PTHR44858">
    <property type="entry name" value="TETRATRICOPEPTIDE REPEAT PROTEIN 6"/>
    <property type="match status" value="1"/>
</dbReference>
<dbReference type="InterPro" id="IPR050498">
    <property type="entry name" value="Ycf3"/>
</dbReference>
<dbReference type="OrthoDB" id="638548at2"/>
<dbReference type="SUPFAM" id="SSF48452">
    <property type="entry name" value="TPR-like"/>
    <property type="match status" value="2"/>
</dbReference>
<name>A0A161SCS0_9FLAO</name>
<dbReference type="PROSITE" id="PS50005">
    <property type="entry name" value="TPR"/>
    <property type="match status" value="2"/>
</dbReference>
<reference evidence="5 6" key="1">
    <citation type="submission" date="2016-01" db="EMBL/GenBank/DDBJ databases">
        <title>Whole genome sequencing of Myroides marinus L41.</title>
        <authorList>
            <person name="Hong K.W."/>
        </authorList>
    </citation>
    <scope>NUCLEOTIDE SEQUENCE [LARGE SCALE GENOMIC DNA]</scope>
    <source>
        <strain evidence="5 6">L41</strain>
    </source>
</reference>
<sequence>MNNRNLKSLLAIALISASAFAQDLESAKKAIQDEQYDKAKAILKSLVESKPTDGKNYYYLGDVLLLEEEVESAKAYFEKGIAVKNKGFLSFIGLGQIALDENNVTLAKENFDKALKSIRKKDYDEQLLVASAYLNSANKQPKEAVAIAKAVIDADYTNATAYNVLGKAYLAEDNFNEAFSAFRNAISYDDSLLDAKLQLAIITKRGRGFADAIKACEEILAVNPKYAPALREIADSYYLWSTRDSKNKESHISKANEYFQKYITASDNSVEARVKYADFLLVTGDYTKLEKLSSELSKEAGISNKINRYLGYAAYHNSNYAVAVQGLENYLSKAKKTIGRDHLYLGLSYLNTANDSNGSYAKGIDQLKKAIKVEPAVAEDFHSIGLDWSKKGKIKEAIDIFSIAAEIKDQPNYVYDNYYAAYCYYLLGRDDESGNNESVLNQSDKYFDIAIKADPKLAEAYFFKARANRLLKGDEAYKRMYDAYKGYVNTLTAESTLNKAENKDRVVEAYTSIATYHANKGENSEAITFFNKVLELEPQNEFAKNTIKALQK</sequence>
<dbReference type="InterPro" id="IPR019734">
    <property type="entry name" value="TPR_rpt"/>
</dbReference>
<evidence type="ECO:0000256" key="2">
    <source>
        <dbReference type="ARBA" id="ARBA00022803"/>
    </source>
</evidence>
<dbReference type="InterPro" id="IPR011990">
    <property type="entry name" value="TPR-like_helical_dom_sf"/>
</dbReference>
<dbReference type="Pfam" id="PF13181">
    <property type="entry name" value="TPR_8"/>
    <property type="match status" value="2"/>
</dbReference>
<dbReference type="Gene3D" id="1.25.40.10">
    <property type="entry name" value="Tetratricopeptide repeat domain"/>
    <property type="match status" value="3"/>
</dbReference>
<feature type="repeat" description="TPR" evidence="3">
    <location>
        <begin position="507"/>
        <end position="540"/>
    </location>
</feature>
<dbReference type="PANTHER" id="PTHR44858:SF1">
    <property type="entry name" value="UDP-N-ACETYLGLUCOSAMINE--PEPTIDE N-ACETYLGLUCOSAMINYLTRANSFERASE SPINDLY-RELATED"/>
    <property type="match status" value="1"/>
</dbReference>
<evidence type="ECO:0000256" key="3">
    <source>
        <dbReference type="PROSITE-ProRule" id="PRU00339"/>
    </source>
</evidence>
<keyword evidence="1" id="KW-0677">Repeat</keyword>
<evidence type="ECO:0000256" key="1">
    <source>
        <dbReference type="ARBA" id="ARBA00022737"/>
    </source>
</evidence>
<organism evidence="5 6">
    <name type="scientific">Myroides marinus</name>
    <dbReference type="NCBI Taxonomy" id="703342"/>
    <lineage>
        <taxon>Bacteria</taxon>
        <taxon>Pseudomonadati</taxon>
        <taxon>Bacteroidota</taxon>
        <taxon>Flavobacteriia</taxon>
        <taxon>Flavobacteriales</taxon>
        <taxon>Flavobacteriaceae</taxon>
        <taxon>Myroides</taxon>
    </lineage>
</organism>
<dbReference type="SUPFAM" id="SSF81901">
    <property type="entry name" value="HCP-like"/>
    <property type="match status" value="1"/>
</dbReference>
<comment type="caution">
    <text evidence="5">The sequence shown here is derived from an EMBL/GenBank/DDBJ whole genome shotgun (WGS) entry which is preliminary data.</text>
</comment>
<evidence type="ECO:0000313" key="5">
    <source>
        <dbReference type="EMBL" id="KZE78265.1"/>
    </source>
</evidence>
<protein>
    <submittedName>
        <fullName evidence="5">Uncharacterized protein</fullName>
    </submittedName>
</protein>